<evidence type="ECO:0000256" key="1">
    <source>
        <dbReference type="ARBA" id="ARBA00004651"/>
    </source>
</evidence>
<comment type="subcellular location">
    <subcellularLocation>
        <location evidence="1">Cell membrane</location>
        <topology evidence="1">Multi-pass membrane protein</topology>
    </subcellularLocation>
</comment>
<keyword evidence="3" id="KW-1003">Cell membrane</keyword>
<dbReference type="GO" id="GO:0005385">
    <property type="term" value="F:zinc ion transmembrane transporter activity"/>
    <property type="evidence" value="ECO:0007669"/>
    <property type="project" value="TreeGrafter"/>
</dbReference>
<keyword evidence="10" id="KW-1185">Reference proteome</keyword>
<dbReference type="STRING" id="1054996.SAMN05444414_1527"/>
<dbReference type="EMBL" id="FRBN01000052">
    <property type="protein sequence ID" value="SHL83098.1"/>
    <property type="molecule type" value="Genomic_DNA"/>
</dbReference>
<evidence type="ECO:0000313" key="9">
    <source>
        <dbReference type="EMBL" id="SHL83098.1"/>
    </source>
</evidence>
<dbReference type="AlphaFoldDB" id="A0A1M7DUQ4"/>
<name>A0A1M7DUQ4_9RHOB</name>
<protein>
    <submittedName>
        <fullName evidence="9">Zinc transporter, ZIP family</fullName>
    </submittedName>
</protein>
<keyword evidence="7 8" id="KW-0472">Membrane</keyword>
<dbReference type="GO" id="GO:0005886">
    <property type="term" value="C:plasma membrane"/>
    <property type="evidence" value="ECO:0007669"/>
    <property type="project" value="UniProtKB-SubCell"/>
</dbReference>
<reference evidence="10" key="1">
    <citation type="submission" date="2016-11" db="EMBL/GenBank/DDBJ databases">
        <authorList>
            <person name="Varghese N."/>
            <person name="Submissions S."/>
        </authorList>
    </citation>
    <scope>NUCLEOTIDE SEQUENCE [LARGE SCALE GENOMIC DNA]</scope>
    <source>
        <strain evidence="10">DSM 29327</strain>
    </source>
</reference>
<evidence type="ECO:0000256" key="8">
    <source>
        <dbReference type="SAM" id="Phobius"/>
    </source>
</evidence>
<feature type="transmembrane region" description="Helical" evidence="8">
    <location>
        <begin position="96"/>
        <end position="118"/>
    </location>
</feature>
<organism evidence="9 10">
    <name type="scientific">Roseovarius marisflavi</name>
    <dbReference type="NCBI Taxonomy" id="1054996"/>
    <lineage>
        <taxon>Bacteria</taxon>
        <taxon>Pseudomonadati</taxon>
        <taxon>Pseudomonadota</taxon>
        <taxon>Alphaproteobacteria</taxon>
        <taxon>Rhodobacterales</taxon>
        <taxon>Roseobacteraceae</taxon>
        <taxon>Roseovarius</taxon>
    </lineage>
</organism>
<keyword evidence="4 8" id="KW-0812">Transmembrane</keyword>
<dbReference type="Pfam" id="PF02535">
    <property type="entry name" value="Zip"/>
    <property type="match status" value="1"/>
</dbReference>
<comment type="similarity">
    <text evidence="2">Belongs to the ZIP transporter (TC 2.A.5) family.</text>
</comment>
<feature type="transmembrane region" description="Helical" evidence="8">
    <location>
        <begin position="203"/>
        <end position="226"/>
    </location>
</feature>
<keyword evidence="6 8" id="KW-1133">Transmembrane helix</keyword>
<feature type="transmembrane region" description="Helical" evidence="8">
    <location>
        <begin position="65"/>
        <end position="84"/>
    </location>
</feature>
<evidence type="ECO:0000256" key="2">
    <source>
        <dbReference type="ARBA" id="ARBA00006939"/>
    </source>
</evidence>
<dbReference type="PANTHER" id="PTHR11040:SF211">
    <property type="entry name" value="ZINC TRANSPORTER ZIP11"/>
    <property type="match status" value="1"/>
</dbReference>
<evidence type="ECO:0000256" key="7">
    <source>
        <dbReference type="ARBA" id="ARBA00023136"/>
    </source>
</evidence>
<accession>A0A1M7DUQ4</accession>
<feature type="transmembrane region" description="Helical" evidence="8">
    <location>
        <begin position="232"/>
        <end position="253"/>
    </location>
</feature>
<keyword evidence="5" id="KW-0862">Zinc</keyword>
<evidence type="ECO:0000256" key="4">
    <source>
        <dbReference type="ARBA" id="ARBA00022692"/>
    </source>
</evidence>
<sequence length="284" mass="29141">MAETEVCSATLCMLLEPSHKQFYGGMKMNVIALGVLGSLAAGLMTAFGALPILIGKTVSRRLNDILLGFAAGVMLSASYFSLIIPGLEISTEQYGAGAVPALIAVGGIILGAAAIYFLDERIPHQHFTKGLEGPEAASVRKIWLFVIAITLHNIPEGLAVGVGFGGGDMGAAISLAFGIGLQNAPEGLAVALALQSEGYGKTYAFLVAAATGLVEPVAGLAGVVAVSASQLLLPWGLTFAAGAMLYVISNEIIPETHRHGHHKGATAGLIVGVVVMMFLDVVFG</sequence>
<gene>
    <name evidence="9" type="ORF">SAMN05444414_1527</name>
</gene>
<evidence type="ECO:0000256" key="6">
    <source>
        <dbReference type="ARBA" id="ARBA00022989"/>
    </source>
</evidence>
<dbReference type="PANTHER" id="PTHR11040">
    <property type="entry name" value="ZINC/IRON TRANSPORTER"/>
    <property type="match status" value="1"/>
</dbReference>
<dbReference type="InterPro" id="IPR003689">
    <property type="entry name" value="ZIP"/>
</dbReference>
<evidence type="ECO:0000313" key="10">
    <source>
        <dbReference type="Proteomes" id="UP000184191"/>
    </source>
</evidence>
<feature type="transmembrane region" description="Helical" evidence="8">
    <location>
        <begin position="265"/>
        <end position="283"/>
    </location>
</feature>
<evidence type="ECO:0000256" key="3">
    <source>
        <dbReference type="ARBA" id="ARBA00022475"/>
    </source>
</evidence>
<proteinExistence type="inferred from homology"/>
<evidence type="ECO:0000256" key="5">
    <source>
        <dbReference type="ARBA" id="ARBA00022833"/>
    </source>
</evidence>
<dbReference type="Proteomes" id="UP000184191">
    <property type="component" value="Unassembled WGS sequence"/>
</dbReference>
<feature type="transmembrane region" description="Helical" evidence="8">
    <location>
        <begin position="30"/>
        <end position="53"/>
    </location>
</feature>